<evidence type="ECO:0000256" key="1">
    <source>
        <dbReference type="ARBA" id="ARBA00023015"/>
    </source>
</evidence>
<dbReference type="PANTHER" id="PTHR30055">
    <property type="entry name" value="HTH-TYPE TRANSCRIPTIONAL REGULATOR RUTR"/>
    <property type="match status" value="1"/>
</dbReference>
<dbReference type="PRINTS" id="PR00455">
    <property type="entry name" value="HTHTETR"/>
</dbReference>
<dbReference type="EMBL" id="BNBO01000023">
    <property type="protein sequence ID" value="GHH74745.1"/>
    <property type="molecule type" value="Genomic_DNA"/>
</dbReference>
<keyword evidence="1" id="KW-0805">Transcription regulation</keyword>
<feature type="domain" description="HTH tetR-type" evidence="5">
    <location>
        <begin position="13"/>
        <end position="73"/>
    </location>
</feature>
<dbReference type="PROSITE" id="PS50977">
    <property type="entry name" value="HTH_TETR_2"/>
    <property type="match status" value="1"/>
</dbReference>
<evidence type="ECO:0000313" key="6">
    <source>
        <dbReference type="EMBL" id="GHH74745.1"/>
    </source>
</evidence>
<dbReference type="Gene3D" id="1.10.357.10">
    <property type="entry name" value="Tetracycline Repressor, domain 2"/>
    <property type="match status" value="1"/>
</dbReference>
<evidence type="ECO:0000313" key="7">
    <source>
        <dbReference type="Proteomes" id="UP000617734"/>
    </source>
</evidence>
<evidence type="ECO:0000259" key="5">
    <source>
        <dbReference type="PROSITE" id="PS50977"/>
    </source>
</evidence>
<dbReference type="GeneID" id="95354603"/>
<keyword evidence="2 4" id="KW-0238">DNA-binding</keyword>
<proteinExistence type="predicted"/>
<name>A0A919G010_9ACTN</name>
<keyword evidence="3" id="KW-0804">Transcription</keyword>
<dbReference type="Pfam" id="PF00440">
    <property type="entry name" value="TetR_N"/>
    <property type="match status" value="1"/>
</dbReference>
<dbReference type="InterPro" id="IPR009057">
    <property type="entry name" value="Homeodomain-like_sf"/>
</dbReference>
<evidence type="ECO:0000256" key="3">
    <source>
        <dbReference type="ARBA" id="ARBA00023163"/>
    </source>
</evidence>
<dbReference type="GO" id="GO:0000976">
    <property type="term" value="F:transcription cis-regulatory region binding"/>
    <property type="evidence" value="ECO:0007669"/>
    <property type="project" value="TreeGrafter"/>
</dbReference>
<dbReference type="FunFam" id="1.10.10.60:FF:000141">
    <property type="entry name" value="TetR family transcriptional regulator"/>
    <property type="match status" value="1"/>
</dbReference>
<dbReference type="GO" id="GO:0045892">
    <property type="term" value="P:negative regulation of DNA-templated transcription"/>
    <property type="evidence" value="ECO:0007669"/>
    <property type="project" value="UniProtKB-ARBA"/>
</dbReference>
<feature type="DNA-binding region" description="H-T-H motif" evidence="4">
    <location>
        <begin position="36"/>
        <end position="55"/>
    </location>
</feature>
<dbReference type="SUPFAM" id="SSF46689">
    <property type="entry name" value="Homeodomain-like"/>
    <property type="match status" value="1"/>
</dbReference>
<dbReference type="Proteomes" id="UP000617734">
    <property type="component" value="Unassembled WGS sequence"/>
</dbReference>
<reference evidence="6" key="1">
    <citation type="journal article" date="2014" name="Int. J. Syst. Evol. Microbiol.">
        <title>Complete genome sequence of Corynebacterium casei LMG S-19264T (=DSM 44701T), isolated from a smear-ripened cheese.</title>
        <authorList>
            <consortium name="US DOE Joint Genome Institute (JGI-PGF)"/>
            <person name="Walter F."/>
            <person name="Albersmeier A."/>
            <person name="Kalinowski J."/>
            <person name="Ruckert C."/>
        </authorList>
    </citation>
    <scope>NUCLEOTIDE SEQUENCE</scope>
    <source>
        <strain evidence="6">JCM 4646</strain>
    </source>
</reference>
<protein>
    <submittedName>
        <fullName evidence="6">TetR family transcriptional regulator</fullName>
    </submittedName>
</protein>
<evidence type="ECO:0000256" key="2">
    <source>
        <dbReference type="ARBA" id="ARBA00023125"/>
    </source>
</evidence>
<dbReference type="RefSeq" id="WP_190212426.1">
    <property type="nucleotide sequence ID" value="NZ_BNBO01000023.1"/>
</dbReference>
<dbReference type="AlphaFoldDB" id="A0A919G010"/>
<reference evidence="6" key="2">
    <citation type="submission" date="2020-09" db="EMBL/GenBank/DDBJ databases">
        <authorList>
            <person name="Sun Q."/>
            <person name="Ohkuma M."/>
        </authorList>
    </citation>
    <scope>NUCLEOTIDE SEQUENCE</scope>
    <source>
        <strain evidence="6">JCM 4646</strain>
    </source>
</reference>
<organism evidence="6 7">
    <name type="scientific">Kitasatospora indigofera</name>
    <dbReference type="NCBI Taxonomy" id="67307"/>
    <lineage>
        <taxon>Bacteria</taxon>
        <taxon>Bacillati</taxon>
        <taxon>Actinomycetota</taxon>
        <taxon>Actinomycetes</taxon>
        <taxon>Kitasatosporales</taxon>
        <taxon>Streptomycetaceae</taxon>
        <taxon>Kitasatospora</taxon>
    </lineage>
</organism>
<dbReference type="InterPro" id="IPR001647">
    <property type="entry name" value="HTH_TetR"/>
</dbReference>
<gene>
    <name evidence="6" type="ORF">GCM10018781_42050</name>
</gene>
<dbReference type="PANTHER" id="PTHR30055:SF234">
    <property type="entry name" value="HTH-TYPE TRANSCRIPTIONAL REGULATOR BETI"/>
    <property type="match status" value="1"/>
</dbReference>
<dbReference type="InterPro" id="IPR023772">
    <property type="entry name" value="DNA-bd_HTH_TetR-type_CS"/>
</dbReference>
<sequence>MTEPGGLRTLKKERTRQALADVAISLFLARGFEQVSVAEIAAAAEVSKPTLFRYFASKEDLVLHRFADHLGEAARVVRARPAGAPPLAALRQHFLDRLAERDPVTGLCEHPEVLAFLRLVHETPSLSSHLREFLAADTRALAEALAEAVTGRGELAPRLVAAQYVAVRQELTWANWTGLAAGATEDELLPKAVAEAELAFALLGTGAAGLGYGPG</sequence>
<comment type="caution">
    <text evidence="6">The sequence shown here is derived from an EMBL/GenBank/DDBJ whole genome shotgun (WGS) entry which is preliminary data.</text>
</comment>
<dbReference type="InterPro" id="IPR050109">
    <property type="entry name" value="HTH-type_TetR-like_transc_reg"/>
</dbReference>
<accession>A0A919G010</accession>
<evidence type="ECO:0000256" key="4">
    <source>
        <dbReference type="PROSITE-ProRule" id="PRU00335"/>
    </source>
</evidence>
<dbReference type="PROSITE" id="PS01081">
    <property type="entry name" value="HTH_TETR_1"/>
    <property type="match status" value="1"/>
</dbReference>
<dbReference type="GO" id="GO:0003700">
    <property type="term" value="F:DNA-binding transcription factor activity"/>
    <property type="evidence" value="ECO:0007669"/>
    <property type="project" value="TreeGrafter"/>
</dbReference>
<keyword evidence="7" id="KW-1185">Reference proteome</keyword>